<keyword evidence="4 5" id="KW-0472">Membrane</keyword>
<evidence type="ECO:0000313" key="8">
    <source>
        <dbReference type="EMBL" id="MFD1324843.1"/>
    </source>
</evidence>
<feature type="transmembrane region" description="Helical" evidence="5">
    <location>
        <begin position="6"/>
        <end position="27"/>
    </location>
</feature>
<feature type="domain" description="CBS" evidence="6">
    <location>
        <begin position="284"/>
        <end position="343"/>
    </location>
</feature>
<dbReference type="Pfam" id="PF00571">
    <property type="entry name" value="CBS"/>
    <property type="match status" value="2"/>
</dbReference>
<dbReference type="InterPro" id="IPR000644">
    <property type="entry name" value="CBS_dom"/>
</dbReference>
<dbReference type="PROSITE" id="PS51846">
    <property type="entry name" value="CNNM"/>
    <property type="match status" value="1"/>
</dbReference>
<name>A0ABW3YK19_9ACTN</name>
<dbReference type="EMBL" id="JBHTMP010000059">
    <property type="protein sequence ID" value="MFD1324843.1"/>
    <property type="molecule type" value="Genomic_DNA"/>
</dbReference>
<evidence type="ECO:0000256" key="2">
    <source>
        <dbReference type="ARBA" id="ARBA00022475"/>
    </source>
</evidence>
<gene>
    <name evidence="8" type="ORF">ACFQ4H_27535</name>
</gene>
<dbReference type="InterPro" id="IPR046342">
    <property type="entry name" value="CBS_dom_sf"/>
</dbReference>
<dbReference type="RefSeq" id="WP_377576135.1">
    <property type="nucleotide sequence ID" value="NZ_JBHTMP010000059.1"/>
</dbReference>
<proteinExistence type="predicted"/>
<feature type="transmembrane region" description="Helical" evidence="5">
    <location>
        <begin position="56"/>
        <end position="78"/>
    </location>
</feature>
<organism evidence="8 9">
    <name type="scientific">Micromonospora sonneratiae</name>
    <dbReference type="NCBI Taxonomy" id="1184706"/>
    <lineage>
        <taxon>Bacteria</taxon>
        <taxon>Bacillati</taxon>
        <taxon>Actinomycetota</taxon>
        <taxon>Actinomycetes</taxon>
        <taxon>Micromonosporales</taxon>
        <taxon>Micromonosporaceae</taxon>
        <taxon>Micromonospora</taxon>
    </lineage>
</organism>
<dbReference type="InterPro" id="IPR002550">
    <property type="entry name" value="CNNM"/>
</dbReference>
<dbReference type="PROSITE" id="PS51371">
    <property type="entry name" value="CBS"/>
    <property type="match status" value="2"/>
</dbReference>
<dbReference type="PANTHER" id="PTHR43099">
    <property type="entry name" value="UPF0053 PROTEIN YRKA"/>
    <property type="match status" value="1"/>
</dbReference>
<evidence type="ECO:0000256" key="1">
    <source>
        <dbReference type="ARBA" id="ARBA00004651"/>
    </source>
</evidence>
<reference evidence="9" key="1">
    <citation type="journal article" date="2019" name="Int. J. Syst. Evol. Microbiol.">
        <title>The Global Catalogue of Microorganisms (GCM) 10K type strain sequencing project: providing services to taxonomists for standard genome sequencing and annotation.</title>
        <authorList>
            <consortium name="The Broad Institute Genomics Platform"/>
            <consortium name="The Broad Institute Genome Sequencing Center for Infectious Disease"/>
            <person name="Wu L."/>
            <person name="Ma J."/>
        </authorList>
    </citation>
    <scope>NUCLEOTIDE SEQUENCE [LARGE SCALE GENOMIC DNA]</scope>
    <source>
        <strain evidence="9">JCM 31037</strain>
    </source>
</reference>
<sequence>MSTTWALLISLALLALNGFFVAAEFALVASKRYRLEQAAASGGRAARAALAGNRELSLMLAGAQLGITVCTLGLGALAEPAIEHLLSPALTGLGLPAATSHAIALVFALVVVTFLHLVVGEMAPKSWAITDPERSALLLALPFRAFARLVKPLLSIMNGMANATLRLVRVNPQEQLAQAHGPDELRMLLEQSRQHGLLAADQHEMLTSMLELQGTLVADVMEPVDQIVSVRRTDTAERIEEVSRASGRSRLAVLDGPGEVIGVVHVREAVRATTTGRDATAGELMGPVFGLATTATVTEAVAAMRAGQVQLAMVTNGAGAGRPVGFVALEDLLEEVIGEFDDETDPVPRGRRMR</sequence>
<accession>A0ABW3YK19</accession>
<evidence type="ECO:0000256" key="5">
    <source>
        <dbReference type="SAM" id="Phobius"/>
    </source>
</evidence>
<keyword evidence="4 5" id="KW-0812">Transmembrane</keyword>
<keyword evidence="9" id="KW-1185">Reference proteome</keyword>
<keyword evidence="4 5" id="KW-1133">Transmembrane helix</keyword>
<keyword evidence="2" id="KW-1003">Cell membrane</keyword>
<evidence type="ECO:0000259" key="7">
    <source>
        <dbReference type="PROSITE" id="PS51846"/>
    </source>
</evidence>
<dbReference type="Pfam" id="PF01595">
    <property type="entry name" value="CNNM"/>
    <property type="match status" value="1"/>
</dbReference>
<dbReference type="PANTHER" id="PTHR43099:SF5">
    <property type="entry name" value="HLYC_CORC FAMILY TRANSPORTER"/>
    <property type="match status" value="1"/>
</dbReference>
<dbReference type="Proteomes" id="UP001597260">
    <property type="component" value="Unassembled WGS sequence"/>
</dbReference>
<comment type="subcellular location">
    <subcellularLocation>
        <location evidence="1">Cell membrane</location>
        <topology evidence="1">Multi-pass membrane protein</topology>
    </subcellularLocation>
</comment>
<dbReference type="SUPFAM" id="SSF54631">
    <property type="entry name" value="CBS-domain pair"/>
    <property type="match status" value="1"/>
</dbReference>
<protein>
    <submittedName>
        <fullName evidence="8">Hemolysin family protein</fullName>
    </submittedName>
</protein>
<comment type="caution">
    <text evidence="8">The sequence shown here is derived from an EMBL/GenBank/DDBJ whole genome shotgun (WGS) entry which is preliminary data.</text>
</comment>
<dbReference type="SMART" id="SM00116">
    <property type="entry name" value="CBS"/>
    <property type="match status" value="2"/>
</dbReference>
<dbReference type="InterPro" id="IPR051676">
    <property type="entry name" value="UPF0053_domain"/>
</dbReference>
<feature type="transmembrane region" description="Helical" evidence="5">
    <location>
        <begin position="98"/>
        <end position="119"/>
    </location>
</feature>
<dbReference type="Gene3D" id="3.10.580.10">
    <property type="entry name" value="CBS-domain"/>
    <property type="match status" value="1"/>
</dbReference>
<feature type="domain" description="CNNM transmembrane" evidence="7">
    <location>
        <begin position="1"/>
        <end position="202"/>
    </location>
</feature>
<keyword evidence="3" id="KW-0129">CBS domain</keyword>
<evidence type="ECO:0000259" key="6">
    <source>
        <dbReference type="PROSITE" id="PS51371"/>
    </source>
</evidence>
<feature type="domain" description="CBS" evidence="6">
    <location>
        <begin position="221"/>
        <end position="279"/>
    </location>
</feature>
<evidence type="ECO:0000256" key="3">
    <source>
        <dbReference type="PROSITE-ProRule" id="PRU00703"/>
    </source>
</evidence>
<evidence type="ECO:0000256" key="4">
    <source>
        <dbReference type="PROSITE-ProRule" id="PRU01193"/>
    </source>
</evidence>
<evidence type="ECO:0000313" key="9">
    <source>
        <dbReference type="Proteomes" id="UP001597260"/>
    </source>
</evidence>